<dbReference type="Proteomes" id="UP000054007">
    <property type="component" value="Unassembled WGS sequence"/>
</dbReference>
<organism evidence="1 2">
    <name type="scientific">Cylindrobasidium torrendii FP15055 ss-10</name>
    <dbReference type="NCBI Taxonomy" id="1314674"/>
    <lineage>
        <taxon>Eukaryota</taxon>
        <taxon>Fungi</taxon>
        <taxon>Dikarya</taxon>
        <taxon>Basidiomycota</taxon>
        <taxon>Agaricomycotina</taxon>
        <taxon>Agaricomycetes</taxon>
        <taxon>Agaricomycetidae</taxon>
        <taxon>Agaricales</taxon>
        <taxon>Marasmiineae</taxon>
        <taxon>Physalacriaceae</taxon>
        <taxon>Cylindrobasidium</taxon>
    </lineage>
</organism>
<gene>
    <name evidence="1" type="ORF">CYLTODRAFT_454484</name>
</gene>
<dbReference type="AlphaFoldDB" id="A0A0D7BA38"/>
<accession>A0A0D7BA38</accession>
<evidence type="ECO:0000313" key="1">
    <source>
        <dbReference type="EMBL" id="KIY67377.1"/>
    </source>
</evidence>
<protein>
    <submittedName>
        <fullName evidence="1">Uncharacterized protein</fullName>
    </submittedName>
</protein>
<reference evidence="1 2" key="1">
    <citation type="journal article" date="2015" name="Fungal Genet. Biol.">
        <title>Evolution of novel wood decay mechanisms in Agaricales revealed by the genome sequences of Fistulina hepatica and Cylindrobasidium torrendii.</title>
        <authorList>
            <person name="Floudas D."/>
            <person name="Held B.W."/>
            <person name="Riley R."/>
            <person name="Nagy L.G."/>
            <person name="Koehler G."/>
            <person name="Ransdell A.S."/>
            <person name="Younus H."/>
            <person name="Chow J."/>
            <person name="Chiniquy J."/>
            <person name="Lipzen A."/>
            <person name="Tritt A."/>
            <person name="Sun H."/>
            <person name="Haridas S."/>
            <person name="LaButti K."/>
            <person name="Ohm R.A."/>
            <person name="Kues U."/>
            <person name="Blanchette R.A."/>
            <person name="Grigoriev I.V."/>
            <person name="Minto R.E."/>
            <person name="Hibbett D.S."/>
        </authorList>
    </citation>
    <scope>NUCLEOTIDE SEQUENCE [LARGE SCALE GENOMIC DNA]</scope>
    <source>
        <strain evidence="1 2">FP15055 ss-10</strain>
    </source>
</reference>
<sequence length="172" mass="19407">MASNLDAYMEGTRQHFLGTDYTCSCENLRVNDREAPCTSGFGPHVNQPWMGSAAELGIPHAAYEYEAGCYTPGNWFNKLQALAEQHDLPLNDQSVYDQFLTDPLDAEEYVQFLKTIWNQTDFDSPHARNELLSSSSMLFTTNIPSLQLHLGRIQCSECPKAYTDERTRKGTS</sequence>
<dbReference type="EMBL" id="KN880527">
    <property type="protein sequence ID" value="KIY67377.1"/>
    <property type="molecule type" value="Genomic_DNA"/>
</dbReference>
<evidence type="ECO:0000313" key="2">
    <source>
        <dbReference type="Proteomes" id="UP000054007"/>
    </source>
</evidence>
<name>A0A0D7BA38_9AGAR</name>
<proteinExistence type="predicted"/>
<keyword evidence="2" id="KW-1185">Reference proteome</keyword>